<evidence type="ECO:0000313" key="2">
    <source>
        <dbReference type="EMBL" id="POH36837.1"/>
    </source>
</evidence>
<feature type="transmembrane region" description="Helical" evidence="1">
    <location>
        <begin position="7"/>
        <end position="29"/>
    </location>
</feature>
<accession>A0A2P4R6F8</accession>
<reference evidence="2" key="1">
    <citation type="submission" date="2018-01" db="EMBL/GenBank/DDBJ databases">
        <title>Genome sequnecing of Lactobacillus formosensis KACC 18721.</title>
        <authorList>
            <person name="Kim S.-J."/>
            <person name="Heo J."/>
        </authorList>
    </citation>
    <scope>NUCLEOTIDE SEQUENCE</scope>
    <source>
        <strain evidence="2">KACC 18721</strain>
    </source>
</reference>
<protein>
    <recommendedName>
        <fullName evidence="3">Type II secretion system protein</fullName>
    </recommendedName>
</protein>
<comment type="caution">
    <text evidence="2">The sequence shown here is derived from an EMBL/GenBank/DDBJ whole genome shotgun (WGS) entry which is preliminary data.</text>
</comment>
<evidence type="ECO:0008006" key="3">
    <source>
        <dbReference type="Google" id="ProtNLM"/>
    </source>
</evidence>
<gene>
    <name evidence="2" type="ORF">C2R26_06305</name>
</gene>
<dbReference type="EMBL" id="PPWZ01000043">
    <property type="protein sequence ID" value="POH36837.1"/>
    <property type="molecule type" value="Genomic_DNA"/>
</dbReference>
<keyword evidence="1" id="KW-0472">Membrane</keyword>
<proteinExistence type="predicted"/>
<dbReference type="AlphaFoldDB" id="A0A2P4R6F8"/>
<name>A0A2P4R6F8_9LACO</name>
<organism evidence="2">
    <name type="scientific">Companilactobacillus formosensis</name>
    <dbReference type="NCBI Taxonomy" id="1617889"/>
    <lineage>
        <taxon>Bacteria</taxon>
        <taxon>Bacillati</taxon>
        <taxon>Bacillota</taxon>
        <taxon>Bacilli</taxon>
        <taxon>Lactobacillales</taxon>
        <taxon>Lactobacillaceae</taxon>
        <taxon>Companilactobacillus</taxon>
    </lineage>
</organism>
<keyword evidence="1" id="KW-0812">Transmembrane</keyword>
<sequence length="95" mass="11072">MKLKHKGFVLVESLTSLAISLLIIFMLTYCVSEQFKLLDGWEQRVNAHKVILLHLSNPNLPAIMTIKGQKYYFQQTKNNYQVSVRNNVYQVEIKT</sequence>
<evidence type="ECO:0000256" key="1">
    <source>
        <dbReference type="SAM" id="Phobius"/>
    </source>
</evidence>
<keyword evidence="1" id="KW-1133">Transmembrane helix</keyword>